<dbReference type="AlphaFoldDB" id="A0AAD9NVH9"/>
<feature type="domain" description="EF-hand" evidence="2">
    <location>
        <begin position="93"/>
        <end position="128"/>
    </location>
</feature>
<accession>A0AAD9NVH9</accession>
<evidence type="ECO:0000313" key="3">
    <source>
        <dbReference type="EMBL" id="KAK2182453.1"/>
    </source>
</evidence>
<dbReference type="FunFam" id="1.10.238.10:FF:000001">
    <property type="entry name" value="Calmodulin 1"/>
    <property type="match status" value="1"/>
</dbReference>
<gene>
    <name evidence="3" type="ORF">NP493_353g04002</name>
</gene>
<sequence length="161" mass="18375">MEEDNEEKDKEWMAAYNLTENQVQEMKETFTMFEADNAITTHQLGLALRAMGQNPSEGEIQSLAASAELNERHHQSGEFVRVLGTRGLKSESEMEEELEEALKVFDKEGDGYILASEFKEALQTLGEPVDKEDLAELLKTAEVDQEGKIFYYDFIRKMINT</sequence>
<comment type="caution">
    <text evidence="3">The sequence shown here is derived from an EMBL/GenBank/DDBJ whole genome shotgun (WGS) entry which is preliminary data.</text>
</comment>
<dbReference type="CDD" id="cd00051">
    <property type="entry name" value="EFh"/>
    <property type="match status" value="1"/>
</dbReference>
<dbReference type="InterPro" id="IPR050230">
    <property type="entry name" value="CALM/Myosin/TropC-like"/>
</dbReference>
<dbReference type="EMBL" id="JAODUO010000353">
    <property type="protein sequence ID" value="KAK2182453.1"/>
    <property type="molecule type" value="Genomic_DNA"/>
</dbReference>
<name>A0AAD9NVH9_RIDPI</name>
<proteinExistence type="predicted"/>
<dbReference type="InterPro" id="IPR011992">
    <property type="entry name" value="EF-hand-dom_pair"/>
</dbReference>
<dbReference type="PANTHER" id="PTHR23048">
    <property type="entry name" value="MYOSIN LIGHT CHAIN 1, 3"/>
    <property type="match status" value="1"/>
</dbReference>
<dbReference type="Pfam" id="PF13499">
    <property type="entry name" value="EF-hand_7"/>
    <property type="match status" value="1"/>
</dbReference>
<dbReference type="PANTHER" id="PTHR23048:SF0">
    <property type="entry name" value="CALMODULIN LIKE 3"/>
    <property type="match status" value="1"/>
</dbReference>
<dbReference type="Gene3D" id="1.10.238.10">
    <property type="entry name" value="EF-hand"/>
    <property type="match status" value="2"/>
</dbReference>
<protein>
    <recommendedName>
        <fullName evidence="2">EF-hand domain-containing protein</fullName>
    </recommendedName>
</protein>
<dbReference type="InterPro" id="IPR002048">
    <property type="entry name" value="EF_hand_dom"/>
</dbReference>
<evidence type="ECO:0000259" key="2">
    <source>
        <dbReference type="PROSITE" id="PS50222"/>
    </source>
</evidence>
<evidence type="ECO:0000313" key="4">
    <source>
        <dbReference type="Proteomes" id="UP001209878"/>
    </source>
</evidence>
<evidence type="ECO:0000256" key="1">
    <source>
        <dbReference type="ARBA" id="ARBA00022737"/>
    </source>
</evidence>
<dbReference type="PROSITE" id="PS50222">
    <property type="entry name" value="EF_HAND_2"/>
    <property type="match status" value="1"/>
</dbReference>
<dbReference type="GO" id="GO:0016460">
    <property type="term" value="C:myosin II complex"/>
    <property type="evidence" value="ECO:0007669"/>
    <property type="project" value="TreeGrafter"/>
</dbReference>
<reference evidence="3" key="1">
    <citation type="journal article" date="2023" name="Mol. Biol. Evol.">
        <title>Third-Generation Sequencing Reveals the Adaptive Role of the Epigenome in Three Deep-Sea Polychaetes.</title>
        <authorList>
            <person name="Perez M."/>
            <person name="Aroh O."/>
            <person name="Sun Y."/>
            <person name="Lan Y."/>
            <person name="Juniper S.K."/>
            <person name="Young C.R."/>
            <person name="Angers B."/>
            <person name="Qian P.Y."/>
        </authorList>
    </citation>
    <scope>NUCLEOTIDE SEQUENCE</scope>
    <source>
        <strain evidence="3">R07B-5</strain>
    </source>
</reference>
<keyword evidence="4" id="KW-1185">Reference proteome</keyword>
<dbReference type="Proteomes" id="UP001209878">
    <property type="component" value="Unassembled WGS sequence"/>
</dbReference>
<dbReference type="GO" id="GO:0005509">
    <property type="term" value="F:calcium ion binding"/>
    <property type="evidence" value="ECO:0007669"/>
    <property type="project" value="InterPro"/>
</dbReference>
<keyword evidence="1" id="KW-0677">Repeat</keyword>
<organism evidence="3 4">
    <name type="scientific">Ridgeia piscesae</name>
    <name type="common">Tubeworm</name>
    <dbReference type="NCBI Taxonomy" id="27915"/>
    <lineage>
        <taxon>Eukaryota</taxon>
        <taxon>Metazoa</taxon>
        <taxon>Spiralia</taxon>
        <taxon>Lophotrochozoa</taxon>
        <taxon>Annelida</taxon>
        <taxon>Polychaeta</taxon>
        <taxon>Sedentaria</taxon>
        <taxon>Canalipalpata</taxon>
        <taxon>Sabellida</taxon>
        <taxon>Siboglinidae</taxon>
        <taxon>Ridgeia</taxon>
    </lineage>
</organism>
<dbReference type="SUPFAM" id="SSF47473">
    <property type="entry name" value="EF-hand"/>
    <property type="match status" value="1"/>
</dbReference>
<dbReference type="SMART" id="SM00054">
    <property type="entry name" value="EFh"/>
    <property type="match status" value="1"/>
</dbReference>